<dbReference type="PANTHER" id="PTHR22461">
    <property type="entry name" value="SERINE-RICH COILED-COIL DOMAIN-CONTAINING PROTEIN 2-RELATED"/>
    <property type="match status" value="1"/>
</dbReference>
<feature type="compositionally biased region" description="Polar residues" evidence="3">
    <location>
        <begin position="197"/>
        <end position="221"/>
    </location>
</feature>
<organism evidence="4 5">
    <name type="scientific">Gasterosteus aculeatus aculeatus</name>
    <name type="common">three-spined stickleback</name>
    <dbReference type="NCBI Taxonomy" id="481459"/>
    <lineage>
        <taxon>Eukaryota</taxon>
        <taxon>Metazoa</taxon>
        <taxon>Chordata</taxon>
        <taxon>Craniata</taxon>
        <taxon>Vertebrata</taxon>
        <taxon>Euteleostomi</taxon>
        <taxon>Actinopterygii</taxon>
        <taxon>Neopterygii</taxon>
        <taxon>Teleostei</taxon>
        <taxon>Neoteleostei</taxon>
        <taxon>Acanthomorphata</taxon>
        <taxon>Eupercaria</taxon>
        <taxon>Perciformes</taxon>
        <taxon>Cottioidei</taxon>
        <taxon>Gasterosteales</taxon>
        <taxon>Gasterosteidae</taxon>
        <taxon>Gasterosteus</taxon>
    </lineage>
</organism>
<evidence type="ECO:0000256" key="1">
    <source>
        <dbReference type="ARBA" id="ARBA00010949"/>
    </source>
</evidence>
<proteinExistence type="inferred from homology"/>
<evidence type="ECO:0000313" key="4">
    <source>
        <dbReference type="Ensembl" id="ENSGACP00000058261.1"/>
    </source>
</evidence>
<dbReference type="Ensembl" id="ENSGACT00000060055.1">
    <property type="protein sequence ID" value="ENSGACP00000058261.1"/>
    <property type="gene ID" value="ENSGACG00000037565.1"/>
</dbReference>
<dbReference type="GO" id="GO:0015630">
    <property type="term" value="C:microtubule cytoskeleton"/>
    <property type="evidence" value="ECO:0007669"/>
    <property type="project" value="TreeGrafter"/>
</dbReference>
<evidence type="ECO:0000256" key="3">
    <source>
        <dbReference type="SAM" id="MobiDB-lite"/>
    </source>
</evidence>
<feature type="compositionally biased region" description="Polar residues" evidence="3">
    <location>
        <begin position="468"/>
        <end position="478"/>
    </location>
</feature>
<reference evidence="4" key="2">
    <citation type="submission" date="2025-08" db="UniProtKB">
        <authorList>
            <consortium name="Ensembl"/>
        </authorList>
    </citation>
    <scope>IDENTIFICATION</scope>
</reference>
<feature type="compositionally biased region" description="Low complexity" evidence="3">
    <location>
        <begin position="343"/>
        <end position="352"/>
    </location>
</feature>
<dbReference type="PANTHER" id="PTHR22461:SF2">
    <property type="entry name" value="SERINE-RICH COILED-COIL DOMAIN-CONTAINING PROTEIN 2"/>
    <property type="match status" value="1"/>
</dbReference>
<feature type="compositionally biased region" description="Polar residues" evidence="3">
    <location>
        <begin position="29"/>
        <end position="39"/>
    </location>
</feature>
<feature type="region of interest" description="Disordered" evidence="3">
    <location>
        <begin position="456"/>
        <end position="479"/>
    </location>
</feature>
<feature type="region of interest" description="Disordered" evidence="3">
    <location>
        <begin position="1"/>
        <end position="221"/>
    </location>
</feature>
<dbReference type="GO" id="GO:0001578">
    <property type="term" value="P:microtubule bundle formation"/>
    <property type="evidence" value="ECO:0007669"/>
    <property type="project" value="TreeGrafter"/>
</dbReference>
<reference evidence="4" key="3">
    <citation type="submission" date="2025-09" db="UniProtKB">
        <authorList>
            <consortium name="Ensembl"/>
        </authorList>
    </citation>
    <scope>IDENTIFICATION</scope>
</reference>
<comment type="similarity">
    <text evidence="1">Belongs to the CCSER family.</text>
</comment>
<protein>
    <submittedName>
        <fullName evidence="4">Coiled-coil serine-rich protein 2a</fullName>
    </submittedName>
</protein>
<name>A0AAQ4R7Y7_GASAC</name>
<accession>A0AAQ4R7Y7</accession>
<dbReference type="InterPro" id="IPR029627">
    <property type="entry name" value="CCSER"/>
</dbReference>
<keyword evidence="5" id="KW-1185">Reference proteome</keyword>
<dbReference type="GeneTree" id="ENSGT00940000153912"/>
<sequence length="650" mass="69279">MEENAPTKSAMVSRLPKFGGRSSAGGASPLSNGSTQPATLTLDAKTSLPGTRPNGVIRASPFSLKLKRDKGTSPTDLASPGNGLEEKAQSKLPSLAKEATNDSPATPKMRRSGALMVAVSSPKAIPKQSLKMSPKAGAKLGQSPLNGGPKMSQNGSSIPARSGSESRLVRPRFDSTSPRSSSQDSLSHSSDSLKTSAQDNMVRSNSFTHFKQIPSPSSQPIARSFSFNRAVELAKPLANTQLRPPRSSYLKPPQLSNGLGGLLYRPPSAASSLPTLSIPPAPNTPSSLRKPLLPSCVLNKSLGGSGGALGFRLARSGQAKEQQKSPFPGRVKGDTRTGKANKSDLQSDSDGSSGAGKGGGSGGLRKSSGQTAGETLEDMSLSSASSLDLGDTSEEFLDDFVGDVFMDGDLPDNRKIGSTTPTRLHSFLLETLDWDSMDLAGKKKIEFDSQGPLVLSSEQSDSLQASSVELSPSNSSGGTYMWDEDGLEPLGRPGARSCDGYSEDSELNSMVSPRFQLLLIVKLKSIVLCDCLSLRPHVVQHYDGVKVSRIPPRPVPSEDRGPSDYKAMLDELTLKHMTQDCSSLKSQLLRLKTLLQVCLSPSRKKHMFLFCMQCRSQDMFVLLITLESHTEHYISFYFGGITSSSIQELV</sequence>
<feature type="compositionally biased region" description="Low complexity" evidence="3">
    <location>
        <begin position="456"/>
        <end position="467"/>
    </location>
</feature>
<feature type="region of interest" description="Disordered" evidence="3">
    <location>
        <begin position="314"/>
        <end position="373"/>
    </location>
</feature>
<keyword evidence="2" id="KW-0175">Coiled coil</keyword>
<evidence type="ECO:0000256" key="2">
    <source>
        <dbReference type="ARBA" id="ARBA00023054"/>
    </source>
</evidence>
<dbReference type="Proteomes" id="UP000007635">
    <property type="component" value="Chromosome VI"/>
</dbReference>
<dbReference type="GO" id="GO:0008017">
    <property type="term" value="F:microtubule binding"/>
    <property type="evidence" value="ECO:0007669"/>
    <property type="project" value="TreeGrafter"/>
</dbReference>
<feature type="compositionally biased region" description="Polar residues" evidence="3">
    <location>
        <begin position="151"/>
        <end position="165"/>
    </location>
</feature>
<dbReference type="AlphaFoldDB" id="A0AAQ4R7Y7"/>
<feature type="compositionally biased region" description="Low complexity" evidence="3">
    <location>
        <begin position="175"/>
        <end position="196"/>
    </location>
</feature>
<evidence type="ECO:0000313" key="5">
    <source>
        <dbReference type="Proteomes" id="UP000007635"/>
    </source>
</evidence>
<feature type="compositionally biased region" description="Gly residues" evidence="3">
    <location>
        <begin position="353"/>
        <end position="363"/>
    </location>
</feature>
<reference evidence="4 5" key="1">
    <citation type="journal article" date="2021" name="G3 (Bethesda)">
        <title>Improved contiguity of the threespine stickleback genome using long-read sequencing.</title>
        <authorList>
            <person name="Nath S."/>
            <person name="Shaw D.E."/>
            <person name="White M.A."/>
        </authorList>
    </citation>
    <scope>NUCLEOTIDE SEQUENCE [LARGE SCALE GENOMIC DNA]</scope>
    <source>
        <strain evidence="4 5">Lake Benthic</strain>
    </source>
</reference>